<gene>
    <name evidence="2" type="ORF">Sste5346_001423</name>
</gene>
<sequence length="609" mass="67614">MPSVVDAQTAAPGIPTITAAAPPPPKSVTFDVPVGEEGEQDDLDNDDDTKGNLYEDAPKKEGGDDEDEGGVLIGPDGPVALDGPDGPFVDVPDGPVKGSAVDEVVDIQEATVSGKKKKKSKSTAARGPTALPKRCGTGFEEYYADPPLTIDEYEEEMDLYHATLNFDERIETCIQRYRARRRLDNDRTNMFNRYLKLGGIDCTPRMFNGAAGMEEEESLTKDDVRALTATDVVSRAGSKNSKFYASDNADLWTVDFAGVAAGFLSVTLRNIGGSNERLMNLGIDVVDNFLRYLQLHDVCPEYADDIKASREICKTAKVELPNLLTALPLMPGQFNLACTKLFFKDDAYSHEQMMASHDGLDPRAVLTNEDWDPEYIFRTTVAIQDLVIGTKAKKMAEADMSSIRIVNSREIEVEIVQLIWPDKELKERYAKAIEEGEKQKTEKEAAKAAEKAGDKTADEASDEATDNIIKRAGVIIIKHYRIEEGVANRPHVSDEELQARGGDAFFIDMDTMDLLRLGMKLRVVVHELNCDLNFVSVVKEMLPSFYLYLPQELMVDWKEPKVNDREGPSVNNPDAEAEAANEDMDFEDDEDEKKDTNRKKDKTEGKEKK</sequence>
<evidence type="ECO:0000313" key="2">
    <source>
        <dbReference type="EMBL" id="KAL1902442.1"/>
    </source>
</evidence>
<dbReference type="Pfam" id="PF09692">
    <property type="entry name" value="Arb1"/>
    <property type="match status" value="1"/>
</dbReference>
<feature type="compositionally biased region" description="Acidic residues" evidence="1">
    <location>
        <begin position="575"/>
        <end position="592"/>
    </location>
</feature>
<reference evidence="2 3" key="1">
    <citation type="journal article" date="2024" name="IMA Fungus">
        <title>IMA Genome - F19 : A genome assembly and annotation guide to empower mycologists, including annotated draft genome sequences of Ceratocystis pirilliformis, Diaporthe australafricana, Fusarium ophioides, Paecilomyces lecythidis, and Sporothrix stenoceras.</title>
        <authorList>
            <person name="Aylward J."/>
            <person name="Wilson A.M."/>
            <person name="Visagie C.M."/>
            <person name="Spraker J."/>
            <person name="Barnes I."/>
            <person name="Buitendag C."/>
            <person name="Ceriani C."/>
            <person name="Del Mar Angel L."/>
            <person name="du Plessis D."/>
            <person name="Fuchs T."/>
            <person name="Gasser K."/>
            <person name="Kramer D."/>
            <person name="Li W."/>
            <person name="Munsamy K."/>
            <person name="Piso A."/>
            <person name="Price J.L."/>
            <person name="Sonnekus B."/>
            <person name="Thomas C."/>
            <person name="van der Nest A."/>
            <person name="van Dijk A."/>
            <person name="van Heerden A."/>
            <person name="van Vuuren N."/>
            <person name="Yilmaz N."/>
            <person name="Duong T.A."/>
            <person name="van der Merwe N.A."/>
            <person name="Wingfield M.J."/>
            <person name="Wingfield B.D."/>
        </authorList>
    </citation>
    <scope>NUCLEOTIDE SEQUENCE [LARGE SCALE GENOMIC DNA]</scope>
    <source>
        <strain evidence="2 3">CMW 5346</strain>
    </source>
</reference>
<evidence type="ECO:0008006" key="4">
    <source>
        <dbReference type="Google" id="ProtNLM"/>
    </source>
</evidence>
<proteinExistence type="predicted"/>
<name>A0ABR3ZQJ5_9PEZI</name>
<dbReference type="InterPro" id="IPR018606">
    <property type="entry name" value="Arb1"/>
</dbReference>
<keyword evidence="3" id="KW-1185">Reference proteome</keyword>
<feature type="region of interest" description="Disordered" evidence="1">
    <location>
        <begin position="562"/>
        <end position="609"/>
    </location>
</feature>
<evidence type="ECO:0000256" key="1">
    <source>
        <dbReference type="SAM" id="MobiDB-lite"/>
    </source>
</evidence>
<comment type="caution">
    <text evidence="2">The sequence shown here is derived from an EMBL/GenBank/DDBJ whole genome shotgun (WGS) entry which is preliminary data.</text>
</comment>
<organism evidence="2 3">
    <name type="scientific">Sporothrix stenoceras</name>
    <dbReference type="NCBI Taxonomy" id="5173"/>
    <lineage>
        <taxon>Eukaryota</taxon>
        <taxon>Fungi</taxon>
        <taxon>Dikarya</taxon>
        <taxon>Ascomycota</taxon>
        <taxon>Pezizomycotina</taxon>
        <taxon>Sordariomycetes</taxon>
        <taxon>Sordariomycetidae</taxon>
        <taxon>Ophiostomatales</taxon>
        <taxon>Ophiostomataceae</taxon>
        <taxon>Sporothrix</taxon>
    </lineage>
</organism>
<feature type="region of interest" description="Disordered" evidence="1">
    <location>
        <begin position="435"/>
        <end position="460"/>
    </location>
</feature>
<dbReference type="Proteomes" id="UP001583186">
    <property type="component" value="Unassembled WGS sequence"/>
</dbReference>
<evidence type="ECO:0000313" key="3">
    <source>
        <dbReference type="Proteomes" id="UP001583186"/>
    </source>
</evidence>
<feature type="compositionally biased region" description="Basic and acidic residues" evidence="1">
    <location>
        <begin position="435"/>
        <end position="458"/>
    </location>
</feature>
<protein>
    <recommendedName>
        <fullName evidence="4">Argonaute complex, subunit Arb1</fullName>
    </recommendedName>
</protein>
<feature type="region of interest" description="Disordered" evidence="1">
    <location>
        <begin position="1"/>
        <end position="97"/>
    </location>
</feature>
<feature type="compositionally biased region" description="Low complexity" evidence="1">
    <location>
        <begin position="7"/>
        <end position="20"/>
    </location>
</feature>
<feature type="compositionally biased region" description="Low complexity" evidence="1">
    <location>
        <begin position="82"/>
        <end position="97"/>
    </location>
</feature>
<accession>A0ABR3ZQJ5</accession>
<dbReference type="EMBL" id="JAWCUI010000005">
    <property type="protein sequence ID" value="KAL1902442.1"/>
    <property type="molecule type" value="Genomic_DNA"/>
</dbReference>
<feature type="compositionally biased region" description="Acidic residues" evidence="1">
    <location>
        <begin position="34"/>
        <end position="47"/>
    </location>
</feature>